<name>A0A2A4FE44_9BURK</name>
<comment type="caution">
    <text evidence="1">The sequence shown here is derived from an EMBL/GenBank/DDBJ whole genome shotgun (WGS) entry which is preliminary data.</text>
</comment>
<sequence length="130" mass="15340">MENYTRDDLVAFIRQEACMPPKKPITDDMNVVHSLGQHGDDANDFMEKFFETFTVKRGDYDFCRYFFMEGEGFISHLFKKHILRKPHSLKRETMTVGMLHKAALNRKWDCEALSETGWVMDDFFDKQTGK</sequence>
<proteinExistence type="predicted"/>
<reference evidence="1 2" key="1">
    <citation type="submission" date="2017-01" db="EMBL/GenBank/DDBJ databases">
        <title>Whole-Genome Shotgun Sequencing of Two beta-Proteobacterial Species in Search of the Bulgecin Biosynthetic Cluster.</title>
        <authorList>
            <person name="Horsman M.E."/>
            <person name="Marous D.R."/>
            <person name="Li R."/>
            <person name="Oliver R.A."/>
            <person name="Byun B."/>
            <person name="Emrich S.J."/>
            <person name="Boggess B."/>
            <person name="Townsend C.A."/>
            <person name="Mobashery S."/>
        </authorList>
    </citation>
    <scope>NUCLEOTIDE SEQUENCE [LARGE SCALE GENOMIC DNA]</scope>
    <source>
        <strain evidence="1 2">ATCC 31433</strain>
    </source>
</reference>
<dbReference type="Proteomes" id="UP000217994">
    <property type="component" value="Unassembled WGS sequence"/>
</dbReference>
<evidence type="ECO:0000313" key="2">
    <source>
        <dbReference type="Proteomes" id="UP000217994"/>
    </source>
</evidence>
<evidence type="ECO:0000313" key="1">
    <source>
        <dbReference type="EMBL" id="PCE30952.1"/>
    </source>
</evidence>
<dbReference type="InterPro" id="IPR010862">
    <property type="entry name" value="DUF1493"/>
</dbReference>
<protein>
    <recommendedName>
        <fullName evidence="3">DUF1493 family protein</fullName>
    </recommendedName>
</protein>
<accession>A0A2A4FE44</accession>
<evidence type="ECO:0008006" key="3">
    <source>
        <dbReference type="Google" id="ProtNLM"/>
    </source>
</evidence>
<dbReference type="Pfam" id="PF07377">
    <property type="entry name" value="DUF1493"/>
    <property type="match status" value="1"/>
</dbReference>
<dbReference type="EMBL" id="MTZU01000052">
    <property type="protein sequence ID" value="PCE30952.1"/>
    <property type="molecule type" value="Genomic_DNA"/>
</dbReference>
<gene>
    <name evidence="1" type="ORF">BZL54_17130</name>
</gene>
<dbReference type="AlphaFoldDB" id="A0A2A4FE44"/>
<organism evidence="1 2">
    <name type="scientific">Burkholderia ubonensis subsp. mesacidophila</name>
    <dbReference type="NCBI Taxonomy" id="265293"/>
    <lineage>
        <taxon>Bacteria</taxon>
        <taxon>Pseudomonadati</taxon>
        <taxon>Pseudomonadota</taxon>
        <taxon>Betaproteobacteria</taxon>
        <taxon>Burkholderiales</taxon>
        <taxon>Burkholderiaceae</taxon>
        <taxon>Burkholderia</taxon>
        <taxon>Burkholderia cepacia complex</taxon>
    </lineage>
</organism>
<dbReference type="GeneID" id="69003573"/>
<dbReference type="RefSeq" id="WP_084906248.1">
    <property type="nucleotide sequence ID" value="NZ_CP020737.1"/>
</dbReference>